<comment type="catalytic activity">
    <reaction evidence="7">
        <text>(S)-4-amino-5-oxopentanoate = 5-aminolevulinate</text>
        <dbReference type="Rhea" id="RHEA:14265"/>
        <dbReference type="ChEBI" id="CHEBI:57501"/>
        <dbReference type="ChEBI" id="CHEBI:356416"/>
        <dbReference type="EC" id="5.4.3.8"/>
    </reaction>
</comment>
<evidence type="ECO:0000313" key="8">
    <source>
        <dbReference type="EMBL" id="GAA5484561.1"/>
    </source>
</evidence>
<dbReference type="InterPro" id="IPR004639">
    <property type="entry name" value="4pyrrol_synth_GluAld_NH2Trfase"/>
</dbReference>
<sequence>MSVGPLSQKLFATAKELIPGGVNSPVRAFRNVGGEPFFVRRAKGSRIEDIDGKTYIDYIGSWGPNILGHAPTVVTNTIHEVAKNGVSFGIPNPFEVEMARTITEWVPSCEKVRMTNSGTESTMSAIRLARGFTKRDLIVKFDGCYHGHSDSLLVAAGSGALTYGEPDSAGVPADFAKNTLVLPYNDPEALTSLFEEKGELIAAIIVESYPANAGFVLPRPGYLDLLTRITKKFGALLIFDEVMTGFRLGKAGVQGLEGITPDLSCFGKVIGGGLPVGAFGGRADVMDLLAPLGPVYQAGTLSGNPLAMAAGLAQLKQLAGNGALASAAESPNGYDRLDQLGQHFETGLRALLEEKGVPHRLNRVGSMFCLFFTDREIVNVSDVMKQDLEFFKKFFWGCLEKGIYLAPSPYETGFLSLAHTEADLDDTLGVFGEVLGRI</sequence>
<evidence type="ECO:0000256" key="4">
    <source>
        <dbReference type="ARBA" id="ARBA00022898"/>
    </source>
</evidence>
<dbReference type="Pfam" id="PF00202">
    <property type="entry name" value="Aminotran_3"/>
    <property type="match status" value="1"/>
</dbReference>
<dbReference type="Gene3D" id="3.90.1150.10">
    <property type="entry name" value="Aspartate Aminotransferase, domain 1"/>
    <property type="match status" value="1"/>
</dbReference>
<dbReference type="HAMAP" id="MF_00375">
    <property type="entry name" value="HemL_aminotrans_3"/>
    <property type="match status" value="1"/>
</dbReference>
<keyword evidence="7" id="KW-0963">Cytoplasm</keyword>
<evidence type="ECO:0000256" key="2">
    <source>
        <dbReference type="ARBA" id="ARBA00004819"/>
    </source>
</evidence>
<accession>A0ABP9UVY8</accession>
<evidence type="ECO:0000256" key="3">
    <source>
        <dbReference type="ARBA" id="ARBA00008981"/>
    </source>
</evidence>
<keyword evidence="5 7" id="KW-0413">Isomerase</keyword>
<comment type="cofactor">
    <cofactor evidence="1 7">
        <name>pyridoxal 5'-phosphate</name>
        <dbReference type="ChEBI" id="CHEBI:597326"/>
    </cofactor>
</comment>
<dbReference type="PANTHER" id="PTHR43713">
    <property type="entry name" value="GLUTAMATE-1-SEMIALDEHYDE 2,1-AMINOMUTASE"/>
    <property type="match status" value="1"/>
</dbReference>
<dbReference type="Gene3D" id="3.40.640.10">
    <property type="entry name" value="Type I PLP-dependent aspartate aminotransferase-like (Major domain)"/>
    <property type="match status" value="1"/>
</dbReference>
<evidence type="ECO:0000256" key="6">
    <source>
        <dbReference type="ARBA" id="ARBA00023244"/>
    </source>
</evidence>
<dbReference type="RefSeq" id="WP_353568665.1">
    <property type="nucleotide sequence ID" value="NZ_BAABRI010000028.1"/>
</dbReference>
<dbReference type="EMBL" id="BAABRI010000028">
    <property type="protein sequence ID" value="GAA5484561.1"/>
    <property type="molecule type" value="Genomic_DNA"/>
</dbReference>
<evidence type="ECO:0000256" key="1">
    <source>
        <dbReference type="ARBA" id="ARBA00001933"/>
    </source>
</evidence>
<evidence type="ECO:0000256" key="7">
    <source>
        <dbReference type="HAMAP-Rule" id="MF_00375"/>
    </source>
</evidence>
<dbReference type="Proteomes" id="UP001476282">
    <property type="component" value="Unassembled WGS sequence"/>
</dbReference>
<dbReference type="EC" id="5.4.3.8" evidence="7"/>
<dbReference type="InterPro" id="IPR005814">
    <property type="entry name" value="Aminotrans_3"/>
</dbReference>
<reference evidence="8 9" key="1">
    <citation type="submission" date="2024-02" db="EMBL/GenBank/DDBJ databases">
        <title>Haloferula sargassicola NBRC 104335.</title>
        <authorList>
            <person name="Ichikawa N."/>
            <person name="Katano-Makiyama Y."/>
            <person name="Hidaka K."/>
        </authorList>
    </citation>
    <scope>NUCLEOTIDE SEQUENCE [LARGE SCALE GENOMIC DNA]</scope>
    <source>
        <strain evidence="8 9">NBRC 104335</strain>
    </source>
</reference>
<dbReference type="PROSITE" id="PS00600">
    <property type="entry name" value="AA_TRANSFER_CLASS_3"/>
    <property type="match status" value="1"/>
</dbReference>
<feature type="modified residue" description="N6-(pyridoxal phosphate)lysine" evidence="7">
    <location>
        <position position="268"/>
    </location>
</feature>
<organism evidence="8 9">
    <name type="scientific">Haloferula sargassicola</name>
    <dbReference type="NCBI Taxonomy" id="490096"/>
    <lineage>
        <taxon>Bacteria</taxon>
        <taxon>Pseudomonadati</taxon>
        <taxon>Verrucomicrobiota</taxon>
        <taxon>Verrucomicrobiia</taxon>
        <taxon>Verrucomicrobiales</taxon>
        <taxon>Verrucomicrobiaceae</taxon>
        <taxon>Haloferula</taxon>
    </lineage>
</organism>
<dbReference type="InterPro" id="IPR049704">
    <property type="entry name" value="Aminotrans_3_PPA_site"/>
</dbReference>
<comment type="similarity">
    <text evidence="3 7">Belongs to the class-III pyridoxal-phosphate-dependent aminotransferase family. HemL subfamily.</text>
</comment>
<keyword evidence="9" id="KW-1185">Reference proteome</keyword>
<dbReference type="InterPro" id="IPR015424">
    <property type="entry name" value="PyrdxlP-dep_Trfase"/>
</dbReference>
<keyword evidence="4 7" id="KW-0663">Pyridoxal phosphate</keyword>
<evidence type="ECO:0000256" key="5">
    <source>
        <dbReference type="ARBA" id="ARBA00023235"/>
    </source>
</evidence>
<comment type="caution">
    <text evidence="8">The sequence shown here is derived from an EMBL/GenBank/DDBJ whole genome shotgun (WGS) entry which is preliminary data.</text>
</comment>
<dbReference type="CDD" id="cd00610">
    <property type="entry name" value="OAT_like"/>
    <property type="match status" value="1"/>
</dbReference>
<dbReference type="InterPro" id="IPR015421">
    <property type="entry name" value="PyrdxlP-dep_Trfase_major"/>
</dbReference>
<dbReference type="NCBIfam" id="TIGR00713">
    <property type="entry name" value="hemL"/>
    <property type="match status" value="1"/>
</dbReference>
<name>A0ABP9UVY8_9BACT</name>
<comment type="subunit">
    <text evidence="7">Homodimer.</text>
</comment>
<dbReference type="SUPFAM" id="SSF53383">
    <property type="entry name" value="PLP-dependent transferases"/>
    <property type="match status" value="1"/>
</dbReference>
<protein>
    <recommendedName>
        <fullName evidence="7">Glutamate-1-semialdehyde 2,1-aminomutase</fullName>
        <shortName evidence="7">GSA</shortName>
        <ecNumber evidence="7">5.4.3.8</ecNumber>
    </recommendedName>
    <alternativeName>
        <fullName evidence="7">Glutamate-1-semialdehyde aminotransferase</fullName>
        <shortName evidence="7">GSA-AT</shortName>
    </alternativeName>
</protein>
<comment type="pathway">
    <text evidence="2">Porphyrin-containing compound metabolism; protoporphyrin-IX biosynthesis; 5-aminolevulinate from L-glutamyl-tRNA(Glu): step 2/2.</text>
</comment>
<comment type="subcellular location">
    <subcellularLocation>
        <location evidence="7">Cytoplasm</location>
    </subcellularLocation>
</comment>
<evidence type="ECO:0000313" key="9">
    <source>
        <dbReference type="Proteomes" id="UP001476282"/>
    </source>
</evidence>
<dbReference type="PANTHER" id="PTHR43713:SF3">
    <property type="entry name" value="GLUTAMATE-1-SEMIALDEHYDE 2,1-AMINOMUTASE 1, CHLOROPLASTIC-RELATED"/>
    <property type="match status" value="1"/>
</dbReference>
<keyword evidence="6 7" id="KW-0627">Porphyrin biosynthesis</keyword>
<dbReference type="NCBIfam" id="NF000818">
    <property type="entry name" value="PRK00062.1"/>
    <property type="match status" value="1"/>
</dbReference>
<dbReference type="InterPro" id="IPR015422">
    <property type="entry name" value="PyrdxlP-dep_Trfase_small"/>
</dbReference>
<gene>
    <name evidence="8" type="primary">hemL_2</name>
    <name evidence="7" type="synonym">hemL</name>
    <name evidence="8" type="ORF">Hsar01_03805</name>
</gene>
<proteinExistence type="inferred from homology"/>